<dbReference type="Proteomes" id="UP000824176">
    <property type="component" value="Unassembled WGS sequence"/>
</dbReference>
<gene>
    <name evidence="3" type="primary">zapE</name>
    <name evidence="3" type="ORF">H9804_03390</name>
</gene>
<dbReference type="PANTHER" id="PTHR12169:SF6">
    <property type="entry name" value="AFG1-LIKE ATPASE"/>
    <property type="match status" value="1"/>
</dbReference>
<dbReference type="PANTHER" id="PTHR12169">
    <property type="entry name" value="ATPASE N2B"/>
    <property type="match status" value="1"/>
</dbReference>
<comment type="caution">
    <text evidence="3">The sequence shown here is derived from an EMBL/GenBank/DDBJ whole genome shotgun (WGS) entry which is preliminary data.</text>
</comment>
<dbReference type="InterPro" id="IPR005654">
    <property type="entry name" value="ATPase_AFG1-like"/>
</dbReference>
<dbReference type="GO" id="GO:0005737">
    <property type="term" value="C:cytoplasm"/>
    <property type="evidence" value="ECO:0007669"/>
    <property type="project" value="TreeGrafter"/>
</dbReference>
<dbReference type="EMBL" id="DXAQ01000049">
    <property type="protein sequence ID" value="HIZ88965.1"/>
    <property type="molecule type" value="Genomic_DNA"/>
</dbReference>
<keyword evidence="3" id="KW-0131">Cell cycle</keyword>
<evidence type="ECO:0000313" key="4">
    <source>
        <dbReference type="Proteomes" id="UP000824176"/>
    </source>
</evidence>
<evidence type="ECO:0000256" key="2">
    <source>
        <dbReference type="ARBA" id="ARBA00022840"/>
    </source>
</evidence>
<accession>A0A9D2GTX7</accession>
<keyword evidence="1" id="KW-0547">Nucleotide-binding</keyword>
<proteinExistence type="predicted"/>
<organism evidence="3 4">
    <name type="scientific">Candidatus Mucispirillum faecigallinarum</name>
    <dbReference type="NCBI Taxonomy" id="2838699"/>
    <lineage>
        <taxon>Bacteria</taxon>
        <taxon>Pseudomonadati</taxon>
        <taxon>Deferribacterota</taxon>
        <taxon>Deferribacteres</taxon>
        <taxon>Deferribacterales</taxon>
        <taxon>Mucispirillaceae</taxon>
        <taxon>Mucispirillum</taxon>
    </lineage>
</organism>
<dbReference type="NCBIfam" id="NF040713">
    <property type="entry name" value="ZapE"/>
    <property type="match status" value="1"/>
</dbReference>
<dbReference type="GO" id="GO:0051301">
    <property type="term" value="P:cell division"/>
    <property type="evidence" value="ECO:0007669"/>
    <property type="project" value="UniProtKB-KW"/>
</dbReference>
<name>A0A9D2GTX7_9BACT</name>
<dbReference type="GO" id="GO:0016887">
    <property type="term" value="F:ATP hydrolysis activity"/>
    <property type="evidence" value="ECO:0007669"/>
    <property type="project" value="InterPro"/>
</dbReference>
<dbReference type="SUPFAM" id="SSF52540">
    <property type="entry name" value="P-loop containing nucleoside triphosphate hydrolases"/>
    <property type="match status" value="1"/>
</dbReference>
<reference evidence="3" key="1">
    <citation type="journal article" date="2021" name="PeerJ">
        <title>Extensive microbial diversity within the chicken gut microbiome revealed by metagenomics and culture.</title>
        <authorList>
            <person name="Gilroy R."/>
            <person name="Ravi A."/>
            <person name="Getino M."/>
            <person name="Pursley I."/>
            <person name="Horton D.L."/>
            <person name="Alikhan N.F."/>
            <person name="Baker D."/>
            <person name="Gharbi K."/>
            <person name="Hall N."/>
            <person name="Watson M."/>
            <person name="Adriaenssens E.M."/>
            <person name="Foster-Nyarko E."/>
            <person name="Jarju S."/>
            <person name="Secka A."/>
            <person name="Antonio M."/>
            <person name="Oren A."/>
            <person name="Chaudhuri R.R."/>
            <person name="La Ragione R."/>
            <person name="Hildebrand F."/>
            <person name="Pallen M.J."/>
        </authorList>
    </citation>
    <scope>NUCLEOTIDE SEQUENCE</scope>
    <source>
        <strain evidence="3">ChiW4-1371</strain>
    </source>
</reference>
<dbReference type="Pfam" id="PF03969">
    <property type="entry name" value="AFG1_ATPase"/>
    <property type="match status" value="2"/>
</dbReference>
<evidence type="ECO:0000313" key="3">
    <source>
        <dbReference type="EMBL" id="HIZ88965.1"/>
    </source>
</evidence>
<reference evidence="3" key="2">
    <citation type="submission" date="2021-04" db="EMBL/GenBank/DDBJ databases">
        <authorList>
            <person name="Gilroy R."/>
        </authorList>
    </citation>
    <scope>NUCLEOTIDE SEQUENCE</scope>
    <source>
        <strain evidence="3">ChiW4-1371</strain>
    </source>
</reference>
<sequence>MNYNCKDINTINFNVSIDECFSELRPHPKFKDCTFDNYHDDAAYPSQAALKELLRSISNKEKKAKKRSFFSKKQKHEKIAKNIYIDGTYGIGKTHLLSACFHNFKGSKAFMSFLELTYFMNYSGLEKTIEYFKPIDLLLIDEFDLDDPATTRMAARFIDSINDGTTIITTSNRLPKELGGGKFDTTQFARELGIISNTFDTITVEGKSFRINLAAWQAVFSNKSFQEVAETYEPKKDKLLVDFNDLIVTLQNNHPFKFFVIPKTFDAVFITGFKPFTKINDALRFTIFIDHCYYHDTKLFFNGQINENIFPQELMETSFERQFLRCNSRLDELGLFFKD</sequence>
<dbReference type="GO" id="GO:0005524">
    <property type="term" value="F:ATP binding"/>
    <property type="evidence" value="ECO:0007669"/>
    <property type="project" value="UniProtKB-KW"/>
</dbReference>
<evidence type="ECO:0000256" key="1">
    <source>
        <dbReference type="ARBA" id="ARBA00022741"/>
    </source>
</evidence>
<dbReference type="Gene3D" id="3.40.50.300">
    <property type="entry name" value="P-loop containing nucleotide triphosphate hydrolases"/>
    <property type="match status" value="1"/>
</dbReference>
<keyword evidence="2" id="KW-0067">ATP-binding</keyword>
<dbReference type="AlphaFoldDB" id="A0A9D2GTX7"/>
<keyword evidence="3" id="KW-0132">Cell division</keyword>
<dbReference type="InterPro" id="IPR027417">
    <property type="entry name" value="P-loop_NTPase"/>
</dbReference>
<protein>
    <submittedName>
        <fullName evidence="3">Cell division protein ZapE</fullName>
    </submittedName>
</protein>